<dbReference type="Gene3D" id="1.10.10.10">
    <property type="entry name" value="Winged helix-like DNA-binding domain superfamily/Winged helix DNA-binding domain"/>
    <property type="match status" value="1"/>
</dbReference>
<name>X1FQQ9_9ZZZZ</name>
<dbReference type="AlphaFoldDB" id="X1FQQ9"/>
<dbReference type="InterPro" id="IPR011991">
    <property type="entry name" value="ArsR-like_HTH"/>
</dbReference>
<feature type="domain" description="Transcription regulator TrmB N-terminal" evidence="1">
    <location>
        <begin position="55"/>
        <end position="111"/>
    </location>
</feature>
<gene>
    <name evidence="2" type="ORF">S03H2_13081</name>
</gene>
<dbReference type="CDD" id="cd00090">
    <property type="entry name" value="HTH_ARSR"/>
    <property type="match status" value="1"/>
</dbReference>
<dbReference type="InterPro" id="IPR002831">
    <property type="entry name" value="Tscrpt_reg_TrmB_N"/>
</dbReference>
<dbReference type="InterPro" id="IPR051797">
    <property type="entry name" value="TrmB-like"/>
</dbReference>
<accession>X1FQQ9</accession>
<proteinExistence type="predicted"/>
<evidence type="ECO:0000313" key="2">
    <source>
        <dbReference type="EMBL" id="GAH34875.1"/>
    </source>
</evidence>
<dbReference type="Pfam" id="PF01978">
    <property type="entry name" value="TrmB"/>
    <property type="match status" value="1"/>
</dbReference>
<reference evidence="2" key="1">
    <citation type="journal article" date="2014" name="Front. Microbiol.">
        <title>High frequency of phylogenetically diverse reductive dehalogenase-homologous genes in deep subseafloor sedimentary metagenomes.</title>
        <authorList>
            <person name="Kawai M."/>
            <person name="Futagami T."/>
            <person name="Toyoda A."/>
            <person name="Takaki Y."/>
            <person name="Nishi S."/>
            <person name="Hori S."/>
            <person name="Arai W."/>
            <person name="Tsubouchi T."/>
            <person name="Morono Y."/>
            <person name="Uchiyama I."/>
            <person name="Ito T."/>
            <person name="Fujiyama A."/>
            <person name="Inagaki F."/>
            <person name="Takami H."/>
        </authorList>
    </citation>
    <scope>NUCLEOTIDE SEQUENCE</scope>
    <source>
        <strain evidence="2">Expedition CK06-06</strain>
    </source>
</reference>
<organism evidence="2">
    <name type="scientific">marine sediment metagenome</name>
    <dbReference type="NCBI Taxonomy" id="412755"/>
    <lineage>
        <taxon>unclassified sequences</taxon>
        <taxon>metagenomes</taxon>
        <taxon>ecological metagenomes</taxon>
    </lineage>
</organism>
<evidence type="ECO:0000259" key="1">
    <source>
        <dbReference type="Pfam" id="PF01978"/>
    </source>
</evidence>
<sequence length="330" mass="38547">MNSIKMTLRYEQIIKCGLPITEKQRKYPKVLNNIEDSGDIIVSEMKDELIKYFKECELTRNDAVVYIFLTEKGVSVPSEIAKRTGIQRPRVYDSLKRLMERGYVIQNMEKKRPQYLITDTRLLLSELKANINLKKEAFNQIRDYFLYQPEIPRVKGIYLYNTDESMRNLLYNLMEDSQKSVLIMAVFPHSVRNDPLIPFQLLAQKCSKKQEITLILNINSTNWENCVDLVSKKGRVYHSPQVDESHTIIHLIDNNSLCISYVKTFSKRVNIKYGLHFCCEEGFITSFNTYLNAILHDSIPLNKRLEDLKQSVIYPTDKLKSVFGVKENPK</sequence>
<dbReference type="EMBL" id="BARU01006646">
    <property type="protein sequence ID" value="GAH34875.1"/>
    <property type="molecule type" value="Genomic_DNA"/>
</dbReference>
<dbReference type="PANTHER" id="PTHR34293">
    <property type="entry name" value="HTH-TYPE TRANSCRIPTIONAL REGULATOR TRMBL2"/>
    <property type="match status" value="1"/>
</dbReference>
<dbReference type="InterPro" id="IPR036388">
    <property type="entry name" value="WH-like_DNA-bd_sf"/>
</dbReference>
<comment type="caution">
    <text evidence="2">The sequence shown here is derived from an EMBL/GenBank/DDBJ whole genome shotgun (WGS) entry which is preliminary data.</text>
</comment>
<protein>
    <recommendedName>
        <fullName evidence="1">Transcription regulator TrmB N-terminal domain-containing protein</fullName>
    </recommendedName>
</protein>
<dbReference type="SUPFAM" id="SSF46785">
    <property type="entry name" value="Winged helix' DNA-binding domain"/>
    <property type="match status" value="1"/>
</dbReference>
<dbReference type="InterPro" id="IPR036390">
    <property type="entry name" value="WH_DNA-bd_sf"/>
</dbReference>
<dbReference type="PANTHER" id="PTHR34293:SF1">
    <property type="entry name" value="HTH-TYPE TRANSCRIPTIONAL REGULATOR TRMBL2"/>
    <property type="match status" value="1"/>
</dbReference>